<dbReference type="InterPro" id="IPR005720">
    <property type="entry name" value="Dihydroorotate_DH_cat"/>
</dbReference>
<dbReference type="GO" id="GO:0006207">
    <property type="term" value="P:'de novo' pyrimidine nucleobase biosynthetic process"/>
    <property type="evidence" value="ECO:0007669"/>
    <property type="project" value="TreeGrafter"/>
</dbReference>
<keyword evidence="5" id="KW-0665">Pyrimidine biosynthesis</keyword>
<feature type="domain" description="Dihydroorotate dehydrogenase catalytic" evidence="7">
    <location>
        <begin position="91"/>
        <end position="288"/>
    </location>
</feature>
<dbReference type="InterPro" id="IPR050074">
    <property type="entry name" value="DHO_dehydrogenase"/>
</dbReference>
<gene>
    <name evidence="8" type="ORF">SAMN05920897_10849</name>
</gene>
<keyword evidence="6" id="KW-0560">Oxidoreductase</keyword>
<evidence type="ECO:0000313" key="9">
    <source>
        <dbReference type="Proteomes" id="UP000186400"/>
    </source>
</evidence>
<evidence type="ECO:0000259" key="7">
    <source>
        <dbReference type="Pfam" id="PF01180"/>
    </source>
</evidence>
<evidence type="ECO:0000256" key="3">
    <source>
        <dbReference type="ARBA" id="ARBA00022630"/>
    </source>
</evidence>
<dbReference type="Pfam" id="PF01180">
    <property type="entry name" value="DHO_dh"/>
    <property type="match status" value="1"/>
</dbReference>
<dbReference type="Proteomes" id="UP000186400">
    <property type="component" value="Unassembled WGS sequence"/>
</dbReference>
<dbReference type="SUPFAM" id="SSF51395">
    <property type="entry name" value="FMN-linked oxidoreductases"/>
    <property type="match status" value="1"/>
</dbReference>
<dbReference type="GO" id="GO:0004152">
    <property type="term" value="F:dihydroorotate dehydrogenase activity"/>
    <property type="evidence" value="ECO:0007669"/>
    <property type="project" value="InterPro"/>
</dbReference>
<evidence type="ECO:0000256" key="1">
    <source>
        <dbReference type="ARBA" id="ARBA00001917"/>
    </source>
</evidence>
<keyword evidence="4" id="KW-0288">FMN</keyword>
<evidence type="ECO:0000256" key="5">
    <source>
        <dbReference type="ARBA" id="ARBA00022975"/>
    </source>
</evidence>
<proteinExistence type="predicted"/>
<dbReference type="InterPro" id="IPR013785">
    <property type="entry name" value="Aldolase_TIM"/>
</dbReference>
<dbReference type="RefSeq" id="WP_076488620.1">
    <property type="nucleotide sequence ID" value="NZ_FTMS01000008.1"/>
</dbReference>
<dbReference type="GO" id="GO:0044205">
    <property type="term" value="P:'de novo' UMP biosynthetic process"/>
    <property type="evidence" value="ECO:0007669"/>
    <property type="project" value="UniProtKB-UniPathway"/>
</dbReference>
<keyword evidence="3" id="KW-0285">Flavoprotein</keyword>
<name>A0A1N6SEW7_9SPIO</name>
<evidence type="ECO:0000256" key="6">
    <source>
        <dbReference type="ARBA" id="ARBA00023002"/>
    </source>
</evidence>
<dbReference type="PANTHER" id="PTHR48109:SF3">
    <property type="entry name" value="SLL0744 PROTEIN"/>
    <property type="match status" value="1"/>
</dbReference>
<dbReference type="STRING" id="159291.SAMN05920897_10849"/>
<evidence type="ECO:0000256" key="2">
    <source>
        <dbReference type="ARBA" id="ARBA00004725"/>
    </source>
</evidence>
<dbReference type="NCBIfam" id="NF005741">
    <property type="entry name" value="PRK07565.1"/>
    <property type="match status" value="1"/>
</dbReference>
<dbReference type="AlphaFoldDB" id="A0A1N6SEW7"/>
<accession>A0A1N6SEW7</accession>
<organism evidence="8 9">
    <name type="scientific">Alkalispirochaeta americana</name>
    <dbReference type="NCBI Taxonomy" id="159291"/>
    <lineage>
        <taxon>Bacteria</taxon>
        <taxon>Pseudomonadati</taxon>
        <taxon>Spirochaetota</taxon>
        <taxon>Spirochaetia</taxon>
        <taxon>Spirochaetales</taxon>
        <taxon>Spirochaetaceae</taxon>
        <taxon>Alkalispirochaeta</taxon>
    </lineage>
</organism>
<dbReference type="EMBL" id="FTMS01000008">
    <property type="protein sequence ID" value="SIQ39496.1"/>
    <property type="molecule type" value="Genomic_DNA"/>
</dbReference>
<dbReference type="PIRSF" id="PIRSF000164">
    <property type="entry name" value="DHO_oxidase"/>
    <property type="match status" value="1"/>
</dbReference>
<dbReference type="Gene3D" id="3.20.20.70">
    <property type="entry name" value="Aldolase class I"/>
    <property type="match status" value="1"/>
</dbReference>
<dbReference type="InterPro" id="IPR012135">
    <property type="entry name" value="Dihydroorotate_DH_1_2"/>
</dbReference>
<dbReference type="Gene3D" id="2.30.26.10">
    <property type="entry name" value="Dihydroorotate Dehydrogenase A, chain A, domain 2"/>
    <property type="match status" value="1"/>
</dbReference>
<dbReference type="UniPathway" id="UPA00070"/>
<dbReference type="OrthoDB" id="9794954at2"/>
<protein>
    <submittedName>
        <fullName evidence="8">Dihydroorotate dehydrogenase (Fumarate)</fullName>
    </submittedName>
</protein>
<dbReference type="PANTHER" id="PTHR48109">
    <property type="entry name" value="DIHYDROOROTATE DEHYDROGENASE (QUINONE), MITOCHONDRIAL-RELATED"/>
    <property type="match status" value="1"/>
</dbReference>
<dbReference type="GO" id="GO:0005737">
    <property type="term" value="C:cytoplasm"/>
    <property type="evidence" value="ECO:0007669"/>
    <property type="project" value="InterPro"/>
</dbReference>
<comment type="cofactor">
    <cofactor evidence="1">
        <name>FMN</name>
        <dbReference type="ChEBI" id="CHEBI:58210"/>
    </cofactor>
</comment>
<evidence type="ECO:0000313" key="8">
    <source>
        <dbReference type="EMBL" id="SIQ39496.1"/>
    </source>
</evidence>
<evidence type="ECO:0000256" key="4">
    <source>
        <dbReference type="ARBA" id="ARBA00022643"/>
    </source>
</evidence>
<sequence>MANLKSTYMGLPLKNPLVVGACSMTAHMDSIKRIADAGAAAIVIQSLFEEQIQLQKARLEEELTISDNLDAEIQDLFPDIKHSGPDEHLMWVRKAKEAVDIPVIGSLNCVNPETWSEWAVKLAETGVDALELNLFAIPLDSSRSAAAIEEEQLDTLRQVKQKVSIPVSVKLSPFYTSPLELIHRMDKAGVDGFVLFNRLFHPSFNIEKETGKYPFNLSSSNDHRLALRFAGLLHGELKGSICASNGIHTGEDAIEVLLAGADVFQAVSTLYKNRITAIESILGEISTWMDRKGYSSLDDFRGKLSVKKTPDQWTYRRAQYVKMLLKADDYVARPSV</sequence>
<keyword evidence="9" id="KW-1185">Reference proteome</keyword>
<comment type="pathway">
    <text evidence="2">Pyrimidine metabolism; UMP biosynthesis via de novo pathway.</text>
</comment>
<reference evidence="8 9" key="1">
    <citation type="submission" date="2017-01" db="EMBL/GenBank/DDBJ databases">
        <authorList>
            <person name="Mah S.A."/>
            <person name="Swanson W.J."/>
            <person name="Moy G.W."/>
            <person name="Vacquier V.D."/>
        </authorList>
    </citation>
    <scope>NUCLEOTIDE SEQUENCE [LARGE SCALE GENOMIC DNA]</scope>
    <source>
        <strain evidence="8 9">ASpG1</strain>
    </source>
</reference>
<dbReference type="InterPro" id="IPR023359">
    <property type="entry name" value="Dihydro_DH_chainA_dom2"/>
</dbReference>